<proteinExistence type="predicted"/>
<evidence type="ECO:0000313" key="1">
    <source>
        <dbReference type="EMBL" id="MFC4463985.1"/>
    </source>
</evidence>
<sequence>MNTEEMTHARVEMTVTEKVTYDFPVTVEVPADVADDPQALTEYLAENEELWLDDLLITGGINVSLAVNERDVQEVKLLDETA</sequence>
<organism evidence="1 2">
    <name type="scientific">Streptomyces xiangluensis</name>
    <dbReference type="NCBI Taxonomy" id="2665720"/>
    <lineage>
        <taxon>Bacteria</taxon>
        <taxon>Bacillati</taxon>
        <taxon>Actinomycetota</taxon>
        <taxon>Actinomycetes</taxon>
        <taxon>Kitasatosporales</taxon>
        <taxon>Streptomycetaceae</taxon>
        <taxon>Streptomyces</taxon>
    </lineage>
</organism>
<dbReference type="Proteomes" id="UP001596012">
    <property type="component" value="Unassembled WGS sequence"/>
</dbReference>
<protein>
    <submittedName>
        <fullName evidence="1">Uncharacterized protein</fullName>
    </submittedName>
</protein>
<gene>
    <name evidence="1" type="ORF">ACFPH6_05305</name>
</gene>
<reference evidence="2" key="1">
    <citation type="journal article" date="2019" name="Int. J. Syst. Evol. Microbiol.">
        <title>The Global Catalogue of Microorganisms (GCM) 10K type strain sequencing project: providing services to taxonomists for standard genome sequencing and annotation.</title>
        <authorList>
            <consortium name="The Broad Institute Genomics Platform"/>
            <consortium name="The Broad Institute Genome Sequencing Center for Infectious Disease"/>
            <person name="Wu L."/>
            <person name="Ma J."/>
        </authorList>
    </citation>
    <scope>NUCLEOTIDE SEQUENCE [LARGE SCALE GENOMIC DNA]</scope>
    <source>
        <strain evidence="2">DT43</strain>
    </source>
</reference>
<accession>A0ABV8YID1</accession>
<dbReference type="RefSeq" id="WP_386337924.1">
    <property type="nucleotide sequence ID" value="NZ_JBHSFG010000011.1"/>
</dbReference>
<name>A0ABV8YID1_9ACTN</name>
<dbReference type="EMBL" id="JBHSFG010000011">
    <property type="protein sequence ID" value="MFC4463985.1"/>
    <property type="molecule type" value="Genomic_DNA"/>
</dbReference>
<evidence type="ECO:0000313" key="2">
    <source>
        <dbReference type="Proteomes" id="UP001596012"/>
    </source>
</evidence>
<comment type="caution">
    <text evidence="1">The sequence shown here is derived from an EMBL/GenBank/DDBJ whole genome shotgun (WGS) entry which is preliminary data.</text>
</comment>
<keyword evidence="2" id="KW-1185">Reference proteome</keyword>